<protein>
    <recommendedName>
        <fullName evidence="2">Nudix hydrolase domain-containing protein</fullName>
    </recommendedName>
</protein>
<name>A0A4Y7Q9M9_9AGAM</name>
<evidence type="ECO:0000313" key="3">
    <source>
        <dbReference type="EMBL" id="TDL24367.1"/>
    </source>
</evidence>
<keyword evidence="1" id="KW-0378">Hydrolase</keyword>
<dbReference type="SUPFAM" id="SSF55811">
    <property type="entry name" value="Nudix"/>
    <property type="match status" value="1"/>
</dbReference>
<dbReference type="PROSITE" id="PS51462">
    <property type="entry name" value="NUDIX"/>
    <property type="match status" value="1"/>
</dbReference>
<dbReference type="VEuPathDB" id="FungiDB:BD410DRAFT_786483"/>
<organism evidence="3 4">
    <name type="scientific">Rickenella mellea</name>
    <dbReference type="NCBI Taxonomy" id="50990"/>
    <lineage>
        <taxon>Eukaryota</taxon>
        <taxon>Fungi</taxon>
        <taxon>Dikarya</taxon>
        <taxon>Basidiomycota</taxon>
        <taxon>Agaricomycotina</taxon>
        <taxon>Agaricomycetes</taxon>
        <taxon>Hymenochaetales</taxon>
        <taxon>Rickenellaceae</taxon>
        <taxon>Rickenella</taxon>
    </lineage>
</organism>
<dbReference type="InterPro" id="IPR020476">
    <property type="entry name" value="Nudix_hydrolase"/>
</dbReference>
<gene>
    <name evidence="3" type="ORF">BD410DRAFT_786483</name>
</gene>
<dbReference type="Proteomes" id="UP000294933">
    <property type="component" value="Unassembled WGS sequence"/>
</dbReference>
<dbReference type="AlphaFoldDB" id="A0A4Y7Q9M9"/>
<dbReference type="PANTHER" id="PTHR43736">
    <property type="entry name" value="ADP-RIBOSE PYROPHOSPHATASE"/>
    <property type="match status" value="1"/>
</dbReference>
<dbReference type="InterPro" id="IPR000086">
    <property type="entry name" value="NUDIX_hydrolase_dom"/>
</dbReference>
<feature type="domain" description="Nudix hydrolase" evidence="2">
    <location>
        <begin position="28"/>
        <end position="172"/>
    </location>
</feature>
<dbReference type="PANTHER" id="PTHR43736:SF1">
    <property type="entry name" value="DIHYDRONEOPTERIN TRIPHOSPHATE DIPHOSPHATASE"/>
    <property type="match status" value="1"/>
</dbReference>
<evidence type="ECO:0000313" key="4">
    <source>
        <dbReference type="Proteomes" id="UP000294933"/>
    </source>
</evidence>
<dbReference type="OrthoDB" id="276276at2759"/>
<dbReference type="Pfam" id="PF00293">
    <property type="entry name" value="NUDIX"/>
    <property type="match status" value="1"/>
</dbReference>
<dbReference type="InterPro" id="IPR015797">
    <property type="entry name" value="NUDIX_hydrolase-like_dom_sf"/>
</dbReference>
<proteinExistence type="predicted"/>
<dbReference type="GO" id="GO:0016787">
    <property type="term" value="F:hydrolase activity"/>
    <property type="evidence" value="ECO:0007669"/>
    <property type="project" value="UniProtKB-KW"/>
</dbReference>
<reference evidence="3 4" key="1">
    <citation type="submission" date="2018-06" db="EMBL/GenBank/DDBJ databases">
        <title>A transcriptomic atlas of mushroom development highlights an independent origin of complex multicellularity.</title>
        <authorList>
            <consortium name="DOE Joint Genome Institute"/>
            <person name="Krizsan K."/>
            <person name="Almasi E."/>
            <person name="Merenyi Z."/>
            <person name="Sahu N."/>
            <person name="Viragh M."/>
            <person name="Koszo T."/>
            <person name="Mondo S."/>
            <person name="Kiss B."/>
            <person name="Balint B."/>
            <person name="Kues U."/>
            <person name="Barry K."/>
            <person name="Hegedus J.C."/>
            <person name="Henrissat B."/>
            <person name="Johnson J."/>
            <person name="Lipzen A."/>
            <person name="Ohm R."/>
            <person name="Nagy I."/>
            <person name="Pangilinan J."/>
            <person name="Yan J."/>
            <person name="Xiong Y."/>
            <person name="Grigoriev I.V."/>
            <person name="Hibbett D.S."/>
            <person name="Nagy L.G."/>
        </authorList>
    </citation>
    <scope>NUCLEOTIDE SEQUENCE [LARGE SCALE GENOMIC DNA]</scope>
    <source>
        <strain evidence="3 4">SZMC22713</strain>
    </source>
</reference>
<keyword evidence="4" id="KW-1185">Reference proteome</keyword>
<dbReference type="Gene3D" id="3.90.79.10">
    <property type="entry name" value="Nucleoside Triphosphate Pyrophosphohydrolase"/>
    <property type="match status" value="1"/>
</dbReference>
<evidence type="ECO:0000259" key="2">
    <source>
        <dbReference type="PROSITE" id="PS51462"/>
    </source>
</evidence>
<dbReference type="EMBL" id="ML170167">
    <property type="protein sequence ID" value="TDL24367.1"/>
    <property type="molecule type" value="Genomic_DNA"/>
</dbReference>
<evidence type="ECO:0000256" key="1">
    <source>
        <dbReference type="ARBA" id="ARBA00022801"/>
    </source>
</evidence>
<accession>A0A4Y7Q9M9</accession>
<dbReference type="STRING" id="50990.A0A4Y7Q9M9"/>
<dbReference type="PRINTS" id="PR00502">
    <property type="entry name" value="NUDIXFAMILY"/>
</dbReference>
<sequence length="185" mass="20497">MQPKINESLNQLLLVSGEKYLVEHAGGHDRLVIGVAVFHPLRKEPSVLIVQRAAHESFLPNVWELPGGHVESSDNTIIDAIVRETSEETGLVVTHVVGRFSDFVYTVPSQGETVRSTLQLNVAVLIHGIEGKDPDVKLNPDEHQKYAWIAESDLADYEMTDGMGKVVSNALEWGRENTHELILVT</sequence>